<gene>
    <name evidence="3" type="ORF">E4656_15745</name>
</gene>
<dbReference type="PROSITE" id="PS50943">
    <property type="entry name" value="HTH_CROC1"/>
    <property type="match status" value="2"/>
</dbReference>
<feature type="domain" description="HTH cro/C1-type" evidence="2">
    <location>
        <begin position="173"/>
        <end position="202"/>
    </location>
</feature>
<dbReference type="RefSeq" id="WP_135484265.1">
    <property type="nucleotide sequence ID" value="NZ_SRMF01000008.1"/>
</dbReference>
<comment type="caution">
    <text evidence="3">The sequence shown here is derived from an EMBL/GenBank/DDBJ whole genome shotgun (WGS) entry which is preliminary data.</text>
</comment>
<evidence type="ECO:0000256" key="1">
    <source>
        <dbReference type="ARBA" id="ARBA00023125"/>
    </source>
</evidence>
<evidence type="ECO:0000259" key="2">
    <source>
        <dbReference type="PROSITE" id="PS50943"/>
    </source>
</evidence>
<dbReference type="InterPro" id="IPR001387">
    <property type="entry name" value="Cro/C1-type_HTH"/>
</dbReference>
<feature type="domain" description="HTH cro/C1-type" evidence="2">
    <location>
        <begin position="38"/>
        <end position="92"/>
    </location>
</feature>
<evidence type="ECO:0000313" key="4">
    <source>
        <dbReference type="Proteomes" id="UP000297475"/>
    </source>
</evidence>
<proteinExistence type="predicted"/>
<dbReference type="Proteomes" id="UP000297475">
    <property type="component" value="Unassembled WGS sequence"/>
</dbReference>
<dbReference type="OrthoDB" id="5916130at2"/>
<dbReference type="AlphaFoldDB" id="A0A4Z0WAN6"/>
<dbReference type="Pfam" id="PF13560">
    <property type="entry name" value="HTH_31"/>
    <property type="match status" value="1"/>
</dbReference>
<dbReference type="EMBL" id="SRMF01000008">
    <property type="protein sequence ID" value="TGG91481.1"/>
    <property type="molecule type" value="Genomic_DNA"/>
</dbReference>
<dbReference type="PANTHER" id="PTHR46558:SF11">
    <property type="entry name" value="HTH-TYPE TRANSCRIPTIONAL REGULATOR XRE"/>
    <property type="match status" value="1"/>
</dbReference>
<dbReference type="PANTHER" id="PTHR46558">
    <property type="entry name" value="TRACRIPTIONAL REGULATORY PROTEIN-RELATED-RELATED"/>
    <property type="match status" value="1"/>
</dbReference>
<sequence length="276" mass="31921">MAQDLQAVADRIRRYFKPRHLDFEALEQNIGECYALNLRRLRAELGWGQEQIAGEMGVSRTQYRNYEAGDSFPRMSTTARFMQLTGVPFPYFFIGSGYEPVFSHLHVRGHWLPVQIFAGRASDIQFEAVVDILAEHLQRRLPRPEALAALTWPDPEAVRAELDHYYVLVANGLRQFREIVQYPQEDMAALLGTTQRTLSRYEDSGEEPHFSVLMALRLWASTGLAPIWLMHGTCFFRMRMLQHQRMGYLAQLLDDVPECTQVQMTSLMRQISHLTL</sequence>
<evidence type="ECO:0000313" key="3">
    <source>
        <dbReference type="EMBL" id="TGG91481.1"/>
    </source>
</evidence>
<organism evidence="3 4">
    <name type="scientific">Natronospirillum operosum</name>
    <dbReference type="NCBI Taxonomy" id="2759953"/>
    <lineage>
        <taxon>Bacteria</taxon>
        <taxon>Pseudomonadati</taxon>
        <taxon>Pseudomonadota</taxon>
        <taxon>Gammaproteobacteria</taxon>
        <taxon>Oceanospirillales</taxon>
        <taxon>Natronospirillaceae</taxon>
        <taxon>Natronospirillum</taxon>
    </lineage>
</organism>
<dbReference type="Gene3D" id="1.10.260.40">
    <property type="entry name" value="lambda repressor-like DNA-binding domains"/>
    <property type="match status" value="2"/>
</dbReference>
<dbReference type="SMART" id="SM00530">
    <property type="entry name" value="HTH_XRE"/>
    <property type="match status" value="2"/>
</dbReference>
<protein>
    <submittedName>
        <fullName evidence="3">XRE family transcriptional regulator</fullName>
    </submittedName>
</protein>
<keyword evidence="1" id="KW-0238">DNA-binding</keyword>
<name>A0A4Z0WAN6_9GAMM</name>
<dbReference type="GO" id="GO:0003677">
    <property type="term" value="F:DNA binding"/>
    <property type="evidence" value="ECO:0007669"/>
    <property type="project" value="UniProtKB-KW"/>
</dbReference>
<accession>A0A4Z0WAN6</accession>
<keyword evidence="4" id="KW-1185">Reference proteome</keyword>
<dbReference type="SUPFAM" id="SSF47413">
    <property type="entry name" value="lambda repressor-like DNA-binding domains"/>
    <property type="match status" value="2"/>
</dbReference>
<dbReference type="CDD" id="cd00093">
    <property type="entry name" value="HTH_XRE"/>
    <property type="match status" value="2"/>
</dbReference>
<reference evidence="3 4" key="1">
    <citation type="submission" date="2019-04" db="EMBL/GenBank/DDBJ databases">
        <title>Natronospirillum operosus gen. nov., sp. nov., a haloalkaliphilic satellite isolated from decaying biomass of laboratory culture of cyanobacterium Geitlerinema sp. and proposal of Natronospirillaceae fam. nov. and Saccharospirillaceae fam. nov.</title>
        <authorList>
            <person name="Kevbrin V."/>
            <person name="Boltyanskaya Y."/>
            <person name="Koziaeva V."/>
            <person name="Grouzdev D.S."/>
            <person name="Park M."/>
            <person name="Cho J."/>
        </authorList>
    </citation>
    <scope>NUCLEOTIDE SEQUENCE [LARGE SCALE GENOMIC DNA]</scope>
    <source>
        <strain evidence="3 4">G-116</strain>
    </source>
</reference>
<dbReference type="InterPro" id="IPR010982">
    <property type="entry name" value="Lambda_DNA-bd_dom_sf"/>
</dbReference>